<dbReference type="PANTHER" id="PTHR11078:SF3">
    <property type="entry name" value="ANTITERMINATION NUSB DOMAIN-CONTAINING PROTEIN"/>
    <property type="match status" value="1"/>
</dbReference>
<dbReference type="InterPro" id="IPR011605">
    <property type="entry name" value="NusB_fam"/>
</dbReference>
<evidence type="ECO:0000256" key="1">
    <source>
        <dbReference type="ARBA" id="ARBA00005952"/>
    </source>
</evidence>
<sequence>MQARRIARELALLSIGQLPAKPDKLQAQPLQDVILAAVRTLTTEVQDTLEAASAELSRSSDRLLNSETRAGSINSARAMVNDAIDLTQTAINRVGAALELPEFIQLANQKEVRAYTMELLTQTQAHREEIDRLLNQSMVDWQLHRLARIDQDILRLAVTEMWLLGVPEQVAINEAVELAKRYSGEEGYRFLNGVLRRVSEQINGQAESNNSQDEENNQNESNREQRNEHLRSGSSLA</sequence>
<feature type="domain" description="NusB/RsmB/TIM44" evidence="8">
    <location>
        <begin position="103"/>
        <end position="199"/>
    </location>
</feature>
<gene>
    <name evidence="6 9" type="primary">nusB</name>
    <name evidence="9" type="ORF">HJG54_22710</name>
</gene>
<dbReference type="InterPro" id="IPR035926">
    <property type="entry name" value="NusB-like_sf"/>
</dbReference>
<feature type="region of interest" description="Disordered" evidence="7">
    <location>
        <begin position="203"/>
        <end position="237"/>
    </location>
</feature>
<evidence type="ECO:0000256" key="2">
    <source>
        <dbReference type="ARBA" id="ARBA00022814"/>
    </source>
</evidence>
<protein>
    <recommendedName>
        <fullName evidence="6">Transcription antitermination protein NusB</fullName>
    </recommendedName>
    <alternativeName>
        <fullName evidence="6">Antitermination factor NusB</fullName>
    </alternativeName>
</protein>
<dbReference type="Pfam" id="PF01029">
    <property type="entry name" value="NusB"/>
    <property type="match status" value="1"/>
</dbReference>
<organism evidence="9">
    <name type="scientific">Leptolyngbya sp. NK1-12</name>
    <dbReference type="NCBI Taxonomy" id="2547451"/>
    <lineage>
        <taxon>Bacteria</taxon>
        <taxon>Bacillati</taxon>
        <taxon>Cyanobacteriota</taxon>
        <taxon>Cyanophyceae</taxon>
        <taxon>Leptolyngbyales</taxon>
        <taxon>Leptolyngbyaceae</taxon>
        <taxon>Leptolyngbya group</taxon>
        <taxon>Leptolyngbya</taxon>
    </lineage>
</organism>
<comment type="function">
    <text evidence="6">Involved in transcription antitermination. Required for transcription of ribosomal RNA (rRNA) genes. Binds specifically to the boxA antiterminator sequence of the ribosomal RNA (rrn) operons.</text>
</comment>
<evidence type="ECO:0000256" key="4">
    <source>
        <dbReference type="ARBA" id="ARBA00023015"/>
    </source>
</evidence>
<dbReference type="RefSeq" id="WP_316431526.1">
    <property type="nucleotide sequence ID" value="NZ_CP053586.1"/>
</dbReference>
<feature type="compositionally biased region" description="Basic and acidic residues" evidence="7">
    <location>
        <begin position="221"/>
        <end position="231"/>
    </location>
</feature>
<dbReference type="GO" id="GO:0005829">
    <property type="term" value="C:cytosol"/>
    <property type="evidence" value="ECO:0007669"/>
    <property type="project" value="TreeGrafter"/>
</dbReference>
<dbReference type="InterPro" id="IPR006027">
    <property type="entry name" value="NusB_RsmB_TIM44"/>
</dbReference>
<reference evidence="9" key="1">
    <citation type="submission" date="2020-05" db="EMBL/GenBank/DDBJ databases">
        <authorList>
            <person name="Zhu T."/>
            <person name="Keshari N."/>
            <person name="Lu X."/>
        </authorList>
    </citation>
    <scope>NUCLEOTIDE SEQUENCE</scope>
    <source>
        <strain evidence="9">NK1-12</strain>
    </source>
</reference>
<comment type="similarity">
    <text evidence="1 6">Belongs to the NusB family.</text>
</comment>
<dbReference type="SUPFAM" id="SSF48013">
    <property type="entry name" value="NusB-like"/>
    <property type="match status" value="1"/>
</dbReference>
<evidence type="ECO:0000313" key="9">
    <source>
        <dbReference type="EMBL" id="WNZ25384.1"/>
    </source>
</evidence>
<evidence type="ECO:0000256" key="7">
    <source>
        <dbReference type="SAM" id="MobiDB-lite"/>
    </source>
</evidence>
<dbReference type="EMBL" id="CP053586">
    <property type="protein sequence ID" value="WNZ25384.1"/>
    <property type="molecule type" value="Genomic_DNA"/>
</dbReference>
<dbReference type="GO" id="GO:0003723">
    <property type="term" value="F:RNA binding"/>
    <property type="evidence" value="ECO:0007669"/>
    <property type="project" value="UniProtKB-UniRule"/>
</dbReference>
<accession>A0AA96WHU6</accession>
<dbReference type="GO" id="GO:0031564">
    <property type="term" value="P:transcription antitermination"/>
    <property type="evidence" value="ECO:0007669"/>
    <property type="project" value="UniProtKB-KW"/>
</dbReference>
<evidence type="ECO:0000259" key="8">
    <source>
        <dbReference type="Pfam" id="PF01029"/>
    </source>
</evidence>
<proteinExistence type="inferred from homology"/>
<dbReference type="NCBIfam" id="TIGR01951">
    <property type="entry name" value="nusB"/>
    <property type="match status" value="1"/>
</dbReference>
<keyword evidence="2 6" id="KW-0889">Transcription antitermination</keyword>
<evidence type="ECO:0000256" key="3">
    <source>
        <dbReference type="ARBA" id="ARBA00022884"/>
    </source>
</evidence>
<evidence type="ECO:0000256" key="5">
    <source>
        <dbReference type="ARBA" id="ARBA00023163"/>
    </source>
</evidence>
<dbReference type="PANTHER" id="PTHR11078">
    <property type="entry name" value="N UTILIZATION SUBSTANCE PROTEIN B-RELATED"/>
    <property type="match status" value="1"/>
</dbReference>
<keyword evidence="5 6" id="KW-0804">Transcription</keyword>
<dbReference type="HAMAP" id="MF_00073">
    <property type="entry name" value="NusB"/>
    <property type="match status" value="1"/>
</dbReference>
<dbReference type="GO" id="GO:0006353">
    <property type="term" value="P:DNA-templated transcription termination"/>
    <property type="evidence" value="ECO:0007669"/>
    <property type="project" value="UniProtKB-UniRule"/>
</dbReference>
<name>A0AA96WHU6_9CYAN</name>
<evidence type="ECO:0000256" key="6">
    <source>
        <dbReference type="HAMAP-Rule" id="MF_00073"/>
    </source>
</evidence>
<keyword evidence="4 6" id="KW-0805">Transcription regulation</keyword>
<dbReference type="Gene3D" id="1.10.940.10">
    <property type="entry name" value="NusB-like"/>
    <property type="match status" value="1"/>
</dbReference>
<keyword evidence="3 6" id="KW-0694">RNA-binding</keyword>
<dbReference type="AlphaFoldDB" id="A0AA96WHU6"/>